<dbReference type="GO" id="GO:0048468">
    <property type="term" value="P:cell development"/>
    <property type="evidence" value="ECO:0007669"/>
    <property type="project" value="UniProtKB-ARBA"/>
</dbReference>
<evidence type="ECO:0000259" key="7">
    <source>
        <dbReference type="PROSITE" id="PS51818"/>
    </source>
</evidence>
<organism evidence="8 9">
    <name type="scientific">Neogobius melanostomus</name>
    <name type="common">round goby</name>
    <dbReference type="NCBI Taxonomy" id="47308"/>
    <lineage>
        <taxon>Eukaryota</taxon>
        <taxon>Metazoa</taxon>
        <taxon>Chordata</taxon>
        <taxon>Craniata</taxon>
        <taxon>Vertebrata</taxon>
        <taxon>Euteleostomi</taxon>
        <taxon>Actinopterygii</taxon>
        <taxon>Neopterygii</taxon>
        <taxon>Teleostei</taxon>
        <taxon>Neoteleostei</taxon>
        <taxon>Acanthomorphata</taxon>
        <taxon>Gobiaria</taxon>
        <taxon>Gobiiformes</taxon>
        <taxon>Gobioidei</taxon>
        <taxon>Gobiidae</taxon>
        <taxon>Benthophilinae</taxon>
        <taxon>Neogobiini</taxon>
        <taxon>Neogobius</taxon>
    </lineage>
</organism>
<feature type="domain" description="Prospero" evidence="7">
    <location>
        <begin position="319"/>
        <end position="473"/>
    </location>
</feature>
<dbReference type="PROSITE" id="PS51818">
    <property type="entry name" value="HOMEO_PROSPERO"/>
    <property type="match status" value="1"/>
</dbReference>
<dbReference type="Pfam" id="PF05044">
    <property type="entry name" value="HPD"/>
    <property type="match status" value="1"/>
</dbReference>
<keyword evidence="3" id="KW-0238">DNA-binding</keyword>
<reference evidence="8" key="1">
    <citation type="submission" date="2025-08" db="UniProtKB">
        <authorList>
            <consortium name="Ensembl"/>
        </authorList>
    </citation>
    <scope>IDENTIFICATION</scope>
</reference>
<keyword evidence="4" id="KW-0371">Homeobox</keyword>
<dbReference type="GO" id="GO:0000978">
    <property type="term" value="F:RNA polymerase II cis-regulatory region sequence-specific DNA binding"/>
    <property type="evidence" value="ECO:0007669"/>
    <property type="project" value="TreeGrafter"/>
</dbReference>
<evidence type="ECO:0000256" key="1">
    <source>
        <dbReference type="ARBA" id="ARBA00004123"/>
    </source>
</evidence>
<reference evidence="8" key="2">
    <citation type="submission" date="2025-09" db="UniProtKB">
        <authorList>
            <consortium name="Ensembl"/>
        </authorList>
    </citation>
    <scope>IDENTIFICATION</scope>
</reference>
<accession>A0A8C6S5T4</accession>
<evidence type="ECO:0000313" key="9">
    <source>
        <dbReference type="Proteomes" id="UP000694523"/>
    </source>
</evidence>
<evidence type="ECO:0000256" key="4">
    <source>
        <dbReference type="ARBA" id="ARBA00023155"/>
    </source>
</evidence>
<dbReference type="InterPro" id="IPR023082">
    <property type="entry name" value="Homeo_prospero_dom"/>
</dbReference>
<evidence type="ECO:0000256" key="3">
    <source>
        <dbReference type="ARBA" id="ARBA00023125"/>
    </source>
</evidence>
<evidence type="ECO:0000256" key="2">
    <source>
        <dbReference type="ARBA" id="ARBA00023015"/>
    </source>
</evidence>
<dbReference type="Proteomes" id="UP000694523">
    <property type="component" value="Unplaced"/>
</dbReference>
<dbReference type="AlphaFoldDB" id="A0A8C6S5T4"/>
<keyword evidence="2" id="KW-0805">Transcription regulation</keyword>
<dbReference type="PANTHER" id="PTHR12198">
    <property type="entry name" value="HOMEOBOX PROTEIN PROSPERO/PROX-1/CEH-26"/>
    <property type="match status" value="1"/>
</dbReference>
<keyword evidence="9" id="KW-1185">Reference proteome</keyword>
<evidence type="ECO:0000256" key="6">
    <source>
        <dbReference type="ARBA" id="ARBA00023242"/>
    </source>
</evidence>
<sequence length="473" mass="54583">YHLKLTLLFPCCRKDDSKYLEQRLPPSFHHGPIAEVPDIYFNRSEAGSHVMHYPLRGLGREAKRARVENIIKGMSGSPDVADANHQGSTGKTISLYPNQMGMFELHQLQNHNQFCQQDDVNIQDGNSPNGKETQWGASLSRNSYMYHEVKPINYTQLKDEKVKLMKEVLKSELSKALSTSVDSIFKMKAEHETSEPPLHHHLRSDSHSFSEMSALPIPATQTEALSLVVRNDKPHPASQSKHCLNHELKYHQKSLKSQRERGFEKAQLEVTDMSWHPLKVRSKVDSRSERRLFTVGHAMVKNLPLSRVKFTDMFAFIIAEGLTTNHLKKAKLMFFYTRYPSSFVLKMCFSDVQFTRCITSQLIKWFSNFREFFYIQMEKFARHAVLRGVSGDAALTVGRESELFRVLNLHYNKTSDFQVPDRFLEVAEITLREFYIAICLGRDQDPSWKKAIYRVISKLDSEVPAHFILTELI</sequence>
<name>A0A8C6S5T4_9GOBI</name>
<keyword evidence="6" id="KW-0539">Nucleus</keyword>
<comment type="subcellular location">
    <subcellularLocation>
        <location evidence="1">Nucleus</location>
    </subcellularLocation>
</comment>
<dbReference type="InterPro" id="IPR037131">
    <property type="entry name" value="Homeo_prospero_dom_sf"/>
</dbReference>
<dbReference type="GO" id="GO:0007399">
    <property type="term" value="P:nervous system development"/>
    <property type="evidence" value="ECO:0007669"/>
    <property type="project" value="UniProtKB-ARBA"/>
</dbReference>
<dbReference type="InterPro" id="IPR039350">
    <property type="entry name" value="Prospero_homeodomain"/>
</dbReference>
<proteinExistence type="predicted"/>
<dbReference type="InterPro" id="IPR009057">
    <property type="entry name" value="Homeodomain-like_sf"/>
</dbReference>
<dbReference type="GO" id="GO:0005634">
    <property type="term" value="C:nucleus"/>
    <property type="evidence" value="ECO:0007669"/>
    <property type="project" value="UniProtKB-SubCell"/>
</dbReference>
<dbReference type="GO" id="GO:0000981">
    <property type="term" value="F:DNA-binding transcription factor activity, RNA polymerase II-specific"/>
    <property type="evidence" value="ECO:0007669"/>
    <property type="project" value="TreeGrafter"/>
</dbReference>
<evidence type="ECO:0000313" key="8">
    <source>
        <dbReference type="Ensembl" id="ENSNMLP00000001303.1"/>
    </source>
</evidence>
<keyword evidence="5" id="KW-0804">Transcription</keyword>
<evidence type="ECO:0000256" key="5">
    <source>
        <dbReference type="ARBA" id="ARBA00023163"/>
    </source>
</evidence>
<dbReference type="Ensembl" id="ENSNMLT00000001500.1">
    <property type="protein sequence ID" value="ENSNMLP00000001303.1"/>
    <property type="gene ID" value="ENSNMLG00000001002.1"/>
</dbReference>
<dbReference type="SUPFAM" id="SSF46689">
    <property type="entry name" value="Homeodomain-like"/>
    <property type="match status" value="1"/>
</dbReference>
<dbReference type="Gene3D" id="1.10.10.500">
    <property type="entry name" value="Homeo-prospero domain"/>
    <property type="match status" value="1"/>
</dbReference>
<dbReference type="PANTHER" id="PTHR12198:SF9">
    <property type="entry name" value="PROSPERO HOMEOBOX PROTEIN 2"/>
    <property type="match status" value="1"/>
</dbReference>
<protein>
    <recommendedName>
        <fullName evidence="7">Prospero domain-containing protein</fullName>
    </recommendedName>
</protein>